<feature type="domain" description="N-acetyltransferase" evidence="1">
    <location>
        <begin position="28"/>
        <end position="110"/>
    </location>
</feature>
<evidence type="ECO:0000313" key="3">
    <source>
        <dbReference type="Proteomes" id="UP000094580"/>
    </source>
</evidence>
<dbReference type="CDD" id="cd04301">
    <property type="entry name" value="NAT_SF"/>
    <property type="match status" value="1"/>
</dbReference>
<comment type="caution">
    <text evidence="2">The sequence shown here is derived from an EMBL/GenBank/DDBJ whole genome shotgun (WGS) entry which is preliminary data.</text>
</comment>
<dbReference type="SUPFAM" id="SSF55729">
    <property type="entry name" value="Acyl-CoA N-acyltransferases (Nat)"/>
    <property type="match status" value="1"/>
</dbReference>
<dbReference type="InterPro" id="IPR016181">
    <property type="entry name" value="Acyl_CoA_acyltransferase"/>
</dbReference>
<accession>A0ABX2ZRU8</accession>
<reference evidence="2 3" key="1">
    <citation type="submission" date="2016-07" db="EMBL/GenBank/DDBJ databases">
        <authorList>
            <person name="Townsley L."/>
            <person name="Shank E.A."/>
        </authorList>
    </citation>
    <scope>NUCLEOTIDE SEQUENCE [LARGE SCALE GENOMIC DNA]</scope>
    <source>
        <strain evidence="2 3">CH01</strain>
    </source>
</reference>
<dbReference type="Proteomes" id="UP000094580">
    <property type="component" value="Unassembled WGS sequence"/>
</dbReference>
<gene>
    <name evidence="2" type="ORF">BED47_19600</name>
</gene>
<dbReference type="Gene3D" id="3.40.630.30">
    <property type="match status" value="1"/>
</dbReference>
<dbReference type="Pfam" id="PF00583">
    <property type="entry name" value="Acetyltransf_1"/>
    <property type="match status" value="1"/>
</dbReference>
<proteinExistence type="predicted"/>
<protein>
    <recommendedName>
        <fullName evidence="1">N-acetyltransferase domain-containing protein</fullName>
    </recommendedName>
</protein>
<organism evidence="2 3">
    <name type="scientific">Gottfriedia luciferensis</name>
    <dbReference type="NCBI Taxonomy" id="178774"/>
    <lineage>
        <taxon>Bacteria</taxon>
        <taxon>Bacillati</taxon>
        <taxon>Bacillota</taxon>
        <taxon>Bacilli</taxon>
        <taxon>Bacillales</taxon>
        <taxon>Bacillaceae</taxon>
        <taxon>Gottfriedia</taxon>
    </lineage>
</organism>
<keyword evidence="3" id="KW-1185">Reference proteome</keyword>
<dbReference type="InterPro" id="IPR000182">
    <property type="entry name" value="GNAT_dom"/>
</dbReference>
<sequence>MQFYIYEFTKYLPEIKLGENGSFHKFNLEKYWQEQDYHAFFVLNKEELIGFALIETLSESTSNCIEEFFIIEKYKGHGFGKKVAIELFNLFPGKWSISQIEKNEPAKAFWRNVINYYTKGNFTEKVDENKKTIQEFDTNEIMEN</sequence>
<dbReference type="EMBL" id="MDKC01000008">
    <property type="protein sequence ID" value="ODG92495.1"/>
    <property type="molecule type" value="Genomic_DNA"/>
</dbReference>
<evidence type="ECO:0000259" key="1">
    <source>
        <dbReference type="Pfam" id="PF00583"/>
    </source>
</evidence>
<name>A0ABX2ZRU8_9BACI</name>
<evidence type="ECO:0000313" key="2">
    <source>
        <dbReference type="EMBL" id="ODG92495.1"/>
    </source>
</evidence>